<feature type="compositionally biased region" description="Low complexity" evidence="1">
    <location>
        <begin position="118"/>
        <end position="129"/>
    </location>
</feature>
<evidence type="ECO:0000256" key="1">
    <source>
        <dbReference type="SAM" id="MobiDB-lite"/>
    </source>
</evidence>
<feature type="compositionally biased region" description="Gly residues" evidence="1">
    <location>
        <begin position="102"/>
        <end position="117"/>
    </location>
</feature>
<sequence>MKRTDTEFVGGPLDGKVLPVLVSLFHNVPKVYRVPVPATGDDPGYTLVYRRAKEYEAKGRRWRWRYEYDPGTTAGSTIGSSDATADGAAGGAARGLASGTADGSGGSDSSPAGGGSGRPEAPGSESDRP</sequence>
<reference evidence="3" key="1">
    <citation type="journal article" date="2019" name="Int. J. Syst. Evol. Microbiol.">
        <title>The Global Catalogue of Microorganisms (GCM) 10K type strain sequencing project: providing services to taxonomists for standard genome sequencing and annotation.</title>
        <authorList>
            <consortium name="The Broad Institute Genomics Platform"/>
            <consortium name="The Broad Institute Genome Sequencing Center for Infectious Disease"/>
            <person name="Wu L."/>
            <person name="Ma J."/>
        </authorList>
    </citation>
    <scope>NUCLEOTIDE SEQUENCE [LARGE SCALE GENOMIC DNA]</scope>
    <source>
        <strain evidence="3">CGMCC 4.1622</strain>
    </source>
</reference>
<accession>A0ABW0VCH9</accession>
<comment type="caution">
    <text evidence="2">The sequence shown here is derived from an EMBL/GenBank/DDBJ whole genome shotgun (WGS) entry which is preliminary data.</text>
</comment>
<protein>
    <submittedName>
        <fullName evidence="2">Uncharacterized protein</fullName>
    </submittedName>
</protein>
<dbReference type="RefSeq" id="WP_346141100.1">
    <property type="nucleotide sequence ID" value="NZ_BAAAUA010000003.1"/>
</dbReference>
<evidence type="ECO:0000313" key="2">
    <source>
        <dbReference type="EMBL" id="MFC5642559.1"/>
    </source>
</evidence>
<feature type="region of interest" description="Disordered" evidence="1">
    <location>
        <begin position="69"/>
        <end position="129"/>
    </location>
</feature>
<keyword evidence="3" id="KW-1185">Reference proteome</keyword>
<dbReference type="EMBL" id="JBHSOC010000020">
    <property type="protein sequence ID" value="MFC5642559.1"/>
    <property type="molecule type" value="Genomic_DNA"/>
</dbReference>
<gene>
    <name evidence="2" type="ORF">ACFPZF_14510</name>
</gene>
<proteinExistence type="predicted"/>
<evidence type="ECO:0000313" key="3">
    <source>
        <dbReference type="Proteomes" id="UP001596066"/>
    </source>
</evidence>
<dbReference type="Proteomes" id="UP001596066">
    <property type="component" value="Unassembled WGS sequence"/>
</dbReference>
<name>A0ABW0VCH9_9ACTN</name>
<organism evidence="2 3">
    <name type="scientific">Kitasatospora cinereorecta</name>
    <dbReference type="NCBI Taxonomy" id="285560"/>
    <lineage>
        <taxon>Bacteria</taxon>
        <taxon>Bacillati</taxon>
        <taxon>Actinomycetota</taxon>
        <taxon>Actinomycetes</taxon>
        <taxon>Kitasatosporales</taxon>
        <taxon>Streptomycetaceae</taxon>
        <taxon>Kitasatospora</taxon>
    </lineage>
</organism>